<name>A0ACC0KRA4_CHOFU</name>
<evidence type="ECO:0000313" key="1">
    <source>
        <dbReference type="EMBL" id="KAI8439054.1"/>
    </source>
</evidence>
<accession>A0ACC0KRA4</accession>
<dbReference type="Proteomes" id="UP001064048">
    <property type="component" value="Chromosome 23"/>
</dbReference>
<keyword evidence="2" id="KW-1185">Reference proteome</keyword>
<sequence>MPPPFRPLQCRVRRASVSGAPPRLAYECTMLADQPASKLRSKQAAVLGLAAIALKHILKSNWDAPRIDKPDADARLIAAVRARRLLYDPAHPRYSDGRAKFEVWREMGNELDASASACKARWNNIRDNYRKSLMRRASGRPAHAHCYKYRHMLVFMNKFFRCKDLNESAEDEDEDGTAENIKEDFEDDEISEHDDLLTEETHETVKPVFPIIKEIKSVVESEQQGSTIDCEYLEKKESVSPTLSLPLHRVSMDPVDAFLAGLSPTLKAMNPVHLSLAKAEIFAVVHKYEMKGLLEGGGWPTDVNPLP</sequence>
<gene>
    <name evidence="1" type="ORF">MSG28_012925</name>
</gene>
<protein>
    <submittedName>
        <fullName evidence="1">Uncharacterized protein</fullName>
    </submittedName>
</protein>
<reference evidence="1 2" key="1">
    <citation type="journal article" date="2022" name="Genome Biol. Evol.">
        <title>The Spruce Budworm Genome: Reconstructing the Evolutionary History of Antifreeze Proteins.</title>
        <authorList>
            <person name="Beliveau C."/>
            <person name="Gagne P."/>
            <person name="Picq S."/>
            <person name="Vernygora O."/>
            <person name="Keeling C.I."/>
            <person name="Pinkney K."/>
            <person name="Doucet D."/>
            <person name="Wen F."/>
            <person name="Johnston J.S."/>
            <person name="Maaroufi H."/>
            <person name="Boyle B."/>
            <person name="Laroche J."/>
            <person name="Dewar K."/>
            <person name="Juretic N."/>
            <person name="Blackburn G."/>
            <person name="Nisole A."/>
            <person name="Brunet B."/>
            <person name="Brandao M."/>
            <person name="Lumley L."/>
            <person name="Duan J."/>
            <person name="Quan G."/>
            <person name="Lucarotti C.J."/>
            <person name="Roe A.D."/>
            <person name="Sperling F.A.H."/>
            <person name="Levesque R.C."/>
            <person name="Cusson M."/>
        </authorList>
    </citation>
    <scope>NUCLEOTIDE SEQUENCE [LARGE SCALE GENOMIC DNA]</scope>
    <source>
        <strain evidence="1">Glfc:IPQL:Cfum</strain>
    </source>
</reference>
<dbReference type="EMBL" id="CM046123">
    <property type="protein sequence ID" value="KAI8439054.1"/>
    <property type="molecule type" value="Genomic_DNA"/>
</dbReference>
<comment type="caution">
    <text evidence="1">The sequence shown here is derived from an EMBL/GenBank/DDBJ whole genome shotgun (WGS) entry which is preliminary data.</text>
</comment>
<organism evidence="1 2">
    <name type="scientific">Choristoneura fumiferana</name>
    <name type="common">Spruce budworm moth</name>
    <name type="synonym">Archips fumiferana</name>
    <dbReference type="NCBI Taxonomy" id="7141"/>
    <lineage>
        <taxon>Eukaryota</taxon>
        <taxon>Metazoa</taxon>
        <taxon>Ecdysozoa</taxon>
        <taxon>Arthropoda</taxon>
        <taxon>Hexapoda</taxon>
        <taxon>Insecta</taxon>
        <taxon>Pterygota</taxon>
        <taxon>Neoptera</taxon>
        <taxon>Endopterygota</taxon>
        <taxon>Lepidoptera</taxon>
        <taxon>Glossata</taxon>
        <taxon>Ditrysia</taxon>
        <taxon>Tortricoidea</taxon>
        <taxon>Tortricidae</taxon>
        <taxon>Tortricinae</taxon>
        <taxon>Choristoneura</taxon>
    </lineage>
</organism>
<evidence type="ECO:0000313" key="2">
    <source>
        <dbReference type="Proteomes" id="UP001064048"/>
    </source>
</evidence>
<proteinExistence type="predicted"/>